<organism evidence="2 3">
    <name type="scientific">Candidatus Faecivivens stercoravium</name>
    <dbReference type="NCBI Taxonomy" id="2840803"/>
    <lineage>
        <taxon>Bacteria</taxon>
        <taxon>Bacillati</taxon>
        <taxon>Bacillota</taxon>
        <taxon>Clostridia</taxon>
        <taxon>Eubacteriales</taxon>
        <taxon>Oscillospiraceae</taxon>
        <taxon>Oscillospiraceae incertae sedis</taxon>
        <taxon>Candidatus Faecivivens</taxon>
    </lineage>
</organism>
<evidence type="ECO:0000256" key="1">
    <source>
        <dbReference type="SAM" id="Phobius"/>
    </source>
</evidence>
<keyword evidence="1" id="KW-1133">Transmembrane helix</keyword>
<protein>
    <submittedName>
        <fullName evidence="2">Uncharacterized protein</fullName>
    </submittedName>
</protein>
<dbReference type="Proteomes" id="UP000824241">
    <property type="component" value="Unassembled WGS sequence"/>
</dbReference>
<comment type="caution">
    <text evidence="2">The sequence shown here is derived from an EMBL/GenBank/DDBJ whole genome shotgun (WGS) entry which is preliminary data.</text>
</comment>
<evidence type="ECO:0000313" key="2">
    <source>
        <dbReference type="EMBL" id="HIR60778.1"/>
    </source>
</evidence>
<keyword evidence="1" id="KW-0472">Membrane</keyword>
<reference evidence="2" key="1">
    <citation type="submission" date="2020-10" db="EMBL/GenBank/DDBJ databases">
        <authorList>
            <person name="Gilroy R."/>
        </authorList>
    </citation>
    <scope>NUCLEOTIDE SEQUENCE</scope>
    <source>
        <strain evidence="2">CHK189-12415</strain>
    </source>
</reference>
<name>A0A9D1DXI0_9FIRM</name>
<feature type="transmembrane region" description="Helical" evidence="1">
    <location>
        <begin position="12"/>
        <end position="29"/>
    </location>
</feature>
<reference evidence="2" key="2">
    <citation type="journal article" date="2021" name="PeerJ">
        <title>Extensive microbial diversity within the chicken gut microbiome revealed by metagenomics and culture.</title>
        <authorList>
            <person name="Gilroy R."/>
            <person name="Ravi A."/>
            <person name="Getino M."/>
            <person name="Pursley I."/>
            <person name="Horton D.L."/>
            <person name="Alikhan N.F."/>
            <person name="Baker D."/>
            <person name="Gharbi K."/>
            <person name="Hall N."/>
            <person name="Watson M."/>
            <person name="Adriaenssens E.M."/>
            <person name="Foster-Nyarko E."/>
            <person name="Jarju S."/>
            <person name="Secka A."/>
            <person name="Antonio M."/>
            <person name="Oren A."/>
            <person name="Chaudhuri R.R."/>
            <person name="La Ragione R."/>
            <person name="Hildebrand F."/>
            <person name="Pallen M.J."/>
        </authorList>
    </citation>
    <scope>NUCLEOTIDE SEQUENCE</scope>
    <source>
        <strain evidence="2">CHK189-12415</strain>
    </source>
</reference>
<keyword evidence="1" id="KW-0812">Transmembrane</keyword>
<gene>
    <name evidence="2" type="ORF">IAB37_04310</name>
</gene>
<feature type="transmembrane region" description="Helical" evidence="1">
    <location>
        <begin position="41"/>
        <end position="59"/>
    </location>
</feature>
<evidence type="ECO:0000313" key="3">
    <source>
        <dbReference type="Proteomes" id="UP000824241"/>
    </source>
</evidence>
<proteinExistence type="predicted"/>
<dbReference type="EMBL" id="DVHA01000137">
    <property type="protein sequence ID" value="HIR60778.1"/>
    <property type="molecule type" value="Genomic_DNA"/>
</dbReference>
<dbReference type="AlphaFoldDB" id="A0A9D1DXI0"/>
<accession>A0A9D1DXI0</accession>
<feature type="transmembrane region" description="Helical" evidence="1">
    <location>
        <begin position="71"/>
        <end position="90"/>
    </location>
</feature>
<sequence>MKEKTKIRLKIAFRVGGETVLYALLLFAFLCMADRFPTEGYYAETAALAGAFAVTWKYVRFLKGYILREWVWMGMVALAALSATAAFELARGVPLSVLIGSFWP</sequence>